<name>A0A9D1H7W7_9FIRM</name>
<gene>
    <name evidence="1" type="ORF">IAC43_05765</name>
</gene>
<comment type="caution">
    <text evidence="1">The sequence shown here is derived from an EMBL/GenBank/DDBJ whole genome shotgun (WGS) entry which is preliminary data.</text>
</comment>
<evidence type="ECO:0000313" key="1">
    <source>
        <dbReference type="EMBL" id="HIT94672.1"/>
    </source>
</evidence>
<proteinExistence type="predicted"/>
<sequence>MSATCTHCDHQPLHALIEFDGEMLCESCYLHETVICDCCGERVWMRDCVTDGDSTICLPCYQEDFVTCDECGRIIRVSDAVYYSENNCYYCERCYEQRKEEAIHPYGYKPKPVFYGQGTRFFGVELEVDDGGEDCDYAEQLLSITGKRMYIKHDGSLDEGFEMVTHPMTLEYHCKDFPWQELTQKAVSLGYRSHQTSTCGLHIHVSRRSLGCTDQQQEETIARILYFFEEHWNELVRFSRRNSDQLSRWAGRYGRKDDPKELISSAKRTFDRYTGVNLTNSDTIEFRIFRGTLRYQTILAALQLVDEICRAALVMSDYSIKEMSWSDFVGDLESSVCPELIEYLKSRRLYINEAVERQEEL</sequence>
<reference evidence="1" key="1">
    <citation type="submission" date="2020-10" db="EMBL/GenBank/DDBJ databases">
        <authorList>
            <person name="Gilroy R."/>
        </authorList>
    </citation>
    <scope>NUCLEOTIDE SEQUENCE</scope>
    <source>
        <strain evidence="1">ChiBcec7-5410</strain>
    </source>
</reference>
<dbReference type="EMBL" id="DVLW01000158">
    <property type="protein sequence ID" value="HIT94672.1"/>
    <property type="molecule type" value="Genomic_DNA"/>
</dbReference>
<dbReference type="Proteomes" id="UP000824160">
    <property type="component" value="Unassembled WGS sequence"/>
</dbReference>
<organism evidence="1 2">
    <name type="scientific">Candidatus Faecivivens stercoripullorum</name>
    <dbReference type="NCBI Taxonomy" id="2840805"/>
    <lineage>
        <taxon>Bacteria</taxon>
        <taxon>Bacillati</taxon>
        <taxon>Bacillota</taxon>
        <taxon>Clostridia</taxon>
        <taxon>Eubacteriales</taxon>
        <taxon>Oscillospiraceae</taxon>
        <taxon>Oscillospiraceae incertae sedis</taxon>
        <taxon>Candidatus Faecivivens</taxon>
    </lineage>
</organism>
<reference evidence="1" key="2">
    <citation type="journal article" date="2021" name="PeerJ">
        <title>Extensive microbial diversity within the chicken gut microbiome revealed by metagenomics and culture.</title>
        <authorList>
            <person name="Gilroy R."/>
            <person name="Ravi A."/>
            <person name="Getino M."/>
            <person name="Pursley I."/>
            <person name="Horton D.L."/>
            <person name="Alikhan N.F."/>
            <person name="Baker D."/>
            <person name="Gharbi K."/>
            <person name="Hall N."/>
            <person name="Watson M."/>
            <person name="Adriaenssens E.M."/>
            <person name="Foster-Nyarko E."/>
            <person name="Jarju S."/>
            <person name="Secka A."/>
            <person name="Antonio M."/>
            <person name="Oren A."/>
            <person name="Chaudhuri R.R."/>
            <person name="La Ragione R."/>
            <person name="Hildebrand F."/>
            <person name="Pallen M.J."/>
        </authorList>
    </citation>
    <scope>NUCLEOTIDE SEQUENCE</scope>
    <source>
        <strain evidence="1">ChiBcec7-5410</strain>
    </source>
</reference>
<protein>
    <submittedName>
        <fullName evidence="1">Amidoligase family protein</fullName>
    </submittedName>
</protein>
<dbReference type="InterPro" id="IPR022025">
    <property type="entry name" value="Amidoligase_2"/>
</dbReference>
<accession>A0A9D1H7W7</accession>
<dbReference type="AlphaFoldDB" id="A0A9D1H7W7"/>
<evidence type="ECO:0000313" key="2">
    <source>
        <dbReference type="Proteomes" id="UP000824160"/>
    </source>
</evidence>
<dbReference type="Pfam" id="PF12224">
    <property type="entry name" value="Amidoligase_2"/>
    <property type="match status" value="1"/>
</dbReference>